<evidence type="ECO:0000259" key="2">
    <source>
        <dbReference type="Pfam" id="PF22741"/>
    </source>
</evidence>
<accession>A0A4Y1YRU5</accession>
<evidence type="ECO:0000313" key="4">
    <source>
        <dbReference type="Proteomes" id="UP000316473"/>
    </source>
</evidence>
<dbReference type="Proteomes" id="UP000316473">
    <property type="component" value="Chromosome"/>
</dbReference>
<proteinExistence type="predicted"/>
<keyword evidence="1" id="KW-0732">Signal</keyword>
<reference evidence="3 4" key="1">
    <citation type="submission" date="2019-06" db="EMBL/GenBank/DDBJ databases">
        <title>Nitrosomonas stercoris KYUHI-S whole genome shotgun sequence.</title>
        <authorList>
            <person name="Nakagawa T."/>
            <person name="Tsuchiya Y."/>
            <person name="Takahashi R."/>
        </authorList>
    </citation>
    <scope>NUCLEOTIDE SEQUENCE [LARGE SCALE GENOMIC DNA]</scope>
    <source>
        <strain evidence="3 4">KYUHI-S</strain>
    </source>
</reference>
<feature type="domain" description="DSP-PTPase phosphatase fused to NAD+ Kinase" evidence="2">
    <location>
        <begin position="29"/>
        <end position="157"/>
    </location>
</feature>
<keyword evidence="4" id="KW-1185">Reference proteome</keyword>
<dbReference type="InterPro" id="IPR055214">
    <property type="entry name" value="PTP-NADK"/>
</dbReference>
<feature type="chain" id="PRO_5021502558" description="DSP-PTPase phosphatase fused to NAD+ Kinase domain-containing protein" evidence="1">
    <location>
        <begin position="22"/>
        <end position="176"/>
    </location>
</feature>
<dbReference type="Pfam" id="PF22741">
    <property type="entry name" value="PTP-NADK"/>
    <property type="match status" value="1"/>
</dbReference>
<dbReference type="SUPFAM" id="SSF52799">
    <property type="entry name" value="(Phosphotyrosine protein) phosphatases II"/>
    <property type="match status" value="1"/>
</dbReference>
<evidence type="ECO:0000313" key="3">
    <source>
        <dbReference type="EMBL" id="BBL35783.1"/>
    </source>
</evidence>
<name>A0A4Y1YRU5_9PROT</name>
<dbReference type="InterPro" id="IPR029021">
    <property type="entry name" value="Prot-tyrosine_phosphatase-like"/>
</dbReference>
<protein>
    <recommendedName>
        <fullName evidence="2">DSP-PTPase phosphatase fused to NAD+ Kinase domain-containing protein</fullName>
    </recommendedName>
</protein>
<dbReference type="AlphaFoldDB" id="A0A4Y1YRU5"/>
<dbReference type="KEGG" id="nst:Nstercoris_02059"/>
<organism evidence="3 4">
    <name type="scientific">Nitrosomonas stercoris</name>
    <dbReference type="NCBI Taxonomy" id="1444684"/>
    <lineage>
        <taxon>Bacteria</taxon>
        <taxon>Pseudomonadati</taxon>
        <taxon>Pseudomonadota</taxon>
        <taxon>Betaproteobacteria</taxon>
        <taxon>Nitrosomonadales</taxon>
        <taxon>Nitrosomonadaceae</taxon>
        <taxon>Nitrosomonas</taxon>
    </lineage>
</organism>
<gene>
    <name evidence="3" type="ORF">Nstercoris_02059</name>
</gene>
<feature type="signal peptide" evidence="1">
    <location>
        <begin position="1"/>
        <end position="21"/>
    </location>
</feature>
<sequence length="176" mass="18994">MLFVRTIIVLLALLSTNWAIAKDQVPYATQINDLMNYHRTTPTIATSGALSADGVRELVKHGFSTVIDLRTAAEGTDAEKKMVKSAGMTYINIPVANDGVKETQLEAFKQTLEQNSPPFLIHCATGSRAGAMWTAYQLNNGVAPEIALKEGRASGMGSGIEKKVTEYWCAKIEGGC</sequence>
<evidence type="ECO:0000256" key="1">
    <source>
        <dbReference type="SAM" id="SignalP"/>
    </source>
</evidence>
<dbReference type="EMBL" id="AP019755">
    <property type="protein sequence ID" value="BBL35783.1"/>
    <property type="molecule type" value="Genomic_DNA"/>
</dbReference>
<dbReference type="Gene3D" id="3.90.190.10">
    <property type="entry name" value="Protein tyrosine phosphatase superfamily"/>
    <property type="match status" value="1"/>
</dbReference>